<dbReference type="RefSeq" id="WP_259094692.1">
    <property type="nucleotide sequence ID" value="NZ_CP130454.1"/>
</dbReference>
<evidence type="ECO:0000256" key="1">
    <source>
        <dbReference type="SAM" id="Phobius"/>
    </source>
</evidence>
<sequence length="256" mass="29142">MRLYERAVVITFGSVLTFWILHALLLHQQNLQFDIEPVASFLEMYGTLYGVTFAFALYVVWSQFNSVQSGIQQEADLLEDIYRMTLLLSDQISAKSLAQNLRNYVEALLGSEWMELSQGKTCAFSHDKFMELCYSLRSVPVTDVRDQAIYAQLLEAVNRLTRVREERVSASLTRIPKTLWLLLNFMSAVLLIGFLLLFLISHSQSNLAILVGTIIIAFIAFSIGLLLSIIKDIDNPFVGVWNVSPQPFRVLLDKMH</sequence>
<gene>
    <name evidence="2" type="ORF">M2350_001086</name>
</gene>
<protein>
    <submittedName>
        <fullName evidence="2">Uncharacterized membrane protein (DUF485 family)</fullName>
    </submittedName>
</protein>
<keyword evidence="1" id="KW-0472">Membrane</keyword>
<organism evidence="2 3">
    <name type="scientific">Candidatus Fervidibacter sacchari</name>
    <dbReference type="NCBI Taxonomy" id="1448929"/>
    <lineage>
        <taxon>Bacteria</taxon>
        <taxon>Candidatus Fervidibacterota</taxon>
        <taxon>Candidatus Fervidibacter</taxon>
    </lineage>
</organism>
<evidence type="ECO:0000313" key="3">
    <source>
        <dbReference type="Proteomes" id="UP001204798"/>
    </source>
</evidence>
<dbReference type="InterPro" id="IPR025333">
    <property type="entry name" value="DUF4239"/>
</dbReference>
<name>A0ABT2EMM8_9BACT</name>
<dbReference type="EMBL" id="JANUCP010000002">
    <property type="protein sequence ID" value="MCS3918686.1"/>
    <property type="molecule type" value="Genomic_DNA"/>
</dbReference>
<keyword evidence="1" id="KW-0812">Transmembrane</keyword>
<dbReference type="Pfam" id="PF14023">
    <property type="entry name" value="Bestrophin-like"/>
    <property type="match status" value="1"/>
</dbReference>
<dbReference type="Proteomes" id="UP001204798">
    <property type="component" value="Unassembled WGS sequence"/>
</dbReference>
<feature type="transmembrane region" description="Helical" evidence="1">
    <location>
        <begin position="207"/>
        <end position="227"/>
    </location>
</feature>
<keyword evidence="3" id="KW-1185">Reference proteome</keyword>
<feature type="transmembrane region" description="Helical" evidence="1">
    <location>
        <begin position="38"/>
        <end position="61"/>
    </location>
</feature>
<accession>A0ABT2EMM8</accession>
<proteinExistence type="predicted"/>
<comment type="caution">
    <text evidence="2">The sequence shown here is derived from an EMBL/GenBank/DDBJ whole genome shotgun (WGS) entry which is preliminary data.</text>
</comment>
<keyword evidence="1" id="KW-1133">Transmembrane helix</keyword>
<feature type="transmembrane region" description="Helical" evidence="1">
    <location>
        <begin position="179"/>
        <end position="201"/>
    </location>
</feature>
<feature type="transmembrane region" description="Helical" evidence="1">
    <location>
        <begin position="7"/>
        <end position="26"/>
    </location>
</feature>
<evidence type="ECO:0000313" key="2">
    <source>
        <dbReference type="EMBL" id="MCS3918686.1"/>
    </source>
</evidence>
<reference evidence="2 3" key="1">
    <citation type="submission" date="2022-08" db="EMBL/GenBank/DDBJ databases">
        <title>Bacterial and archaeal communities from various locations to study Microbial Dark Matter (Phase II).</title>
        <authorList>
            <person name="Stepanauskas R."/>
        </authorList>
    </citation>
    <scope>NUCLEOTIDE SEQUENCE [LARGE SCALE GENOMIC DNA]</scope>
    <source>
        <strain evidence="2 3">PD1</strain>
    </source>
</reference>